<proteinExistence type="predicted"/>
<dbReference type="EMBL" id="JBAWTH010000045">
    <property type="protein sequence ID" value="KAL2283036.1"/>
    <property type="molecule type" value="Genomic_DNA"/>
</dbReference>
<dbReference type="Proteomes" id="UP001600888">
    <property type="component" value="Unassembled WGS sequence"/>
</dbReference>
<protein>
    <submittedName>
        <fullName evidence="1">Uncharacterized protein</fullName>
    </submittedName>
</protein>
<accession>A0ABR4EKR7</accession>
<comment type="caution">
    <text evidence="1">The sequence shown here is derived from an EMBL/GenBank/DDBJ whole genome shotgun (WGS) entry which is preliminary data.</text>
</comment>
<sequence>MTAQLPFHHPPPSQVFPFSSPPPPAFVFRSQSHIPTQPLCSHARALPSTSPPLSYLHHFLSTSSSHHESELRTSFTPSALWLSDTHPHADALISLSDLNRPSIYESDLVPCYLISQASPRHCRHVCHAYVPQCRHLKSTVMYHADTSSGTQFREPVALSPSAHKACLLTPVSRTQRAKANSTKHLYNYHIVHDGIETFKSNPYGAKSIQLGDSAYQTFAAPIVPYFNGPYQYVQPYVKKADDLGDKALTKVDERFPVVKKPTNELYTDAKGLVLFPYHKGIEGRDHVFSTYSSEYKKANGGNESGFALISTGKAAIATALVLTGETVRFIGDFLHTKKEEAHNAVDNKPPAAVIRSGATEKFVATPLHHIGEEDHFKEEEDTIEAEDDVELRRRDHQTAGVWLSWGQRHQDIPVSCARHRVVSFFSHFSLFYYSRDHNCRFMSVHGLLQDELESGALDVIVLLSKAGYHPVRISKTLLTTKAVIVVATVAGGVVCGRNGETKFCRVFRGTK</sequence>
<evidence type="ECO:0000313" key="1">
    <source>
        <dbReference type="EMBL" id="KAL2283036.1"/>
    </source>
</evidence>
<organism evidence="1 2">
    <name type="scientific">Diaporthe vaccinii</name>
    <dbReference type="NCBI Taxonomy" id="105482"/>
    <lineage>
        <taxon>Eukaryota</taxon>
        <taxon>Fungi</taxon>
        <taxon>Dikarya</taxon>
        <taxon>Ascomycota</taxon>
        <taxon>Pezizomycotina</taxon>
        <taxon>Sordariomycetes</taxon>
        <taxon>Sordariomycetidae</taxon>
        <taxon>Diaporthales</taxon>
        <taxon>Diaporthaceae</taxon>
        <taxon>Diaporthe</taxon>
        <taxon>Diaporthe eres species complex</taxon>
    </lineage>
</organism>
<name>A0ABR4EKR7_9PEZI</name>
<keyword evidence="2" id="KW-1185">Reference proteome</keyword>
<evidence type="ECO:0000313" key="2">
    <source>
        <dbReference type="Proteomes" id="UP001600888"/>
    </source>
</evidence>
<gene>
    <name evidence="1" type="ORF">FJTKL_10153</name>
</gene>
<reference evidence="1 2" key="1">
    <citation type="submission" date="2024-03" db="EMBL/GenBank/DDBJ databases">
        <title>A high-quality draft genome sequence of Diaporthe vaccinii, a causative agent of upright dieback and viscid rot disease in cranberry plants.</title>
        <authorList>
            <person name="Sarrasin M."/>
            <person name="Lang B.F."/>
            <person name="Burger G."/>
        </authorList>
    </citation>
    <scope>NUCLEOTIDE SEQUENCE [LARGE SCALE GENOMIC DNA]</scope>
    <source>
        <strain evidence="1 2">IS7</strain>
    </source>
</reference>